<name>A0A6H0KUM1_9BACE</name>
<evidence type="ECO:0000313" key="3">
    <source>
        <dbReference type="Proteomes" id="UP000501780"/>
    </source>
</evidence>
<proteinExistence type="predicted"/>
<dbReference type="AlphaFoldDB" id="A0A6H0KUM1"/>
<sequence length="442" mass="49885">MKSILVLFSLFLFLSFSSCLDESSAIGGKWVESSFRNVQTDSCTVSLSTILSDSLATSGDTVCQIGHRKDELWGTITASFYAEYEIPSFSFNDETVYTFDSITIRLYSSGNYLGDTLSTQRIHMHRLTENIQLDDYGYLYSTTRTSYEASPLTSFSFKPTPGQRTKEMEVRLPDNWGEEWFNLMLQDARQMESQELFHDYFKGIAFIPDIDNDACVNGFQVNDSSLCITLYYHEQAEISTEKTLVFNASSSLIYNKVSYDRTGTPIEGLKSGADNALSTSRTEHQCYLQGMTGMYIAIDFPHLNNLCAEGELVTIESATLQLYPVKGTYDGMYPLPASLTLYTSNEDNVRQDVITDLTGSSVQTGNLVVDDMAYEETYYSFDITSFLQSNLGTTGYNRQKLQLFLPDNLFYTTLQGVIFGDGEHTANKKNTKLIILYKIYQQ</sequence>
<dbReference type="PROSITE" id="PS51257">
    <property type="entry name" value="PROKAR_LIPOPROTEIN"/>
    <property type="match status" value="1"/>
</dbReference>
<keyword evidence="3" id="KW-1185">Reference proteome</keyword>
<dbReference type="Pfam" id="PF14092">
    <property type="entry name" value="DUF4270"/>
    <property type="match status" value="1"/>
</dbReference>
<evidence type="ECO:0000313" key="2">
    <source>
        <dbReference type="EMBL" id="QIU97005.1"/>
    </source>
</evidence>
<accession>A0A6H0KUM1</accession>
<keyword evidence="1" id="KW-0732">Signal</keyword>
<gene>
    <name evidence="2" type="ORF">BacF7301_23845</name>
</gene>
<dbReference type="EMBL" id="CP050831">
    <property type="protein sequence ID" value="QIU97005.1"/>
    <property type="molecule type" value="Genomic_DNA"/>
</dbReference>
<protein>
    <submittedName>
        <fullName evidence="2">DUF4270 domain-containing protein</fullName>
    </submittedName>
</protein>
<feature type="chain" id="PRO_5026310442" evidence="1">
    <location>
        <begin position="21"/>
        <end position="442"/>
    </location>
</feature>
<dbReference type="InterPro" id="IPR025366">
    <property type="entry name" value="DUF4270"/>
</dbReference>
<dbReference type="RefSeq" id="WP_167966708.1">
    <property type="nucleotide sequence ID" value="NZ_CP050831.1"/>
</dbReference>
<evidence type="ECO:0000256" key="1">
    <source>
        <dbReference type="SAM" id="SignalP"/>
    </source>
</evidence>
<organism evidence="2 3">
    <name type="scientific">Bacteroides faecium</name>
    <dbReference type="NCBI Taxonomy" id="2715212"/>
    <lineage>
        <taxon>Bacteria</taxon>
        <taxon>Pseudomonadati</taxon>
        <taxon>Bacteroidota</taxon>
        <taxon>Bacteroidia</taxon>
        <taxon>Bacteroidales</taxon>
        <taxon>Bacteroidaceae</taxon>
        <taxon>Bacteroides</taxon>
    </lineage>
</organism>
<dbReference type="Proteomes" id="UP000501780">
    <property type="component" value="Chromosome"/>
</dbReference>
<dbReference type="KEGG" id="bfc:BacF7301_23845"/>
<feature type="signal peptide" evidence="1">
    <location>
        <begin position="1"/>
        <end position="20"/>
    </location>
</feature>
<reference evidence="2 3" key="1">
    <citation type="submission" date="2020-03" db="EMBL/GenBank/DDBJ databases">
        <title>Genomic analysis of Bacteroides faecium CBA7301.</title>
        <authorList>
            <person name="Kim J."/>
            <person name="Roh S.W."/>
        </authorList>
    </citation>
    <scope>NUCLEOTIDE SEQUENCE [LARGE SCALE GENOMIC DNA]</scope>
    <source>
        <strain evidence="2 3">CBA7301</strain>
    </source>
</reference>